<proteinExistence type="predicted"/>
<evidence type="ECO:0000313" key="3">
    <source>
        <dbReference type="EMBL" id="KAK4007498.1"/>
    </source>
</evidence>
<dbReference type="Pfam" id="PF21789">
    <property type="entry name" value="TNP-like_RNaseH_C"/>
    <property type="match status" value="1"/>
</dbReference>
<evidence type="ECO:0000259" key="1">
    <source>
        <dbReference type="Pfam" id="PF21788"/>
    </source>
</evidence>
<dbReference type="EMBL" id="JAOYFB010000002">
    <property type="protein sequence ID" value="KAK4007498.1"/>
    <property type="molecule type" value="Genomic_DNA"/>
</dbReference>
<accession>A0ABQ9Z3N5</accession>
<dbReference type="Pfam" id="PF21788">
    <property type="entry name" value="TNP-like_GBD"/>
    <property type="match status" value="1"/>
</dbReference>
<organism evidence="3 4">
    <name type="scientific">Daphnia magna</name>
    <dbReference type="NCBI Taxonomy" id="35525"/>
    <lineage>
        <taxon>Eukaryota</taxon>
        <taxon>Metazoa</taxon>
        <taxon>Ecdysozoa</taxon>
        <taxon>Arthropoda</taxon>
        <taxon>Crustacea</taxon>
        <taxon>Branchiopoda</taxon>
        <taxon>Diplostraca</taxon>
        <taxon>Cladocera</taxon>
        <taxon>Anomopoda</taxon>
        <taxon>Daphniidae</taxon>
        <taxon>Daphnia</taxon>
    </lineage>
</organism>
<evidence type="ECO:0000313" key="4">
    <source>
        <dbReference type="Proteomes" id="UP001234178"/>
    </source>
</evidence>
<name>A0ABQ9Z3N5_9CRUS</name>
<comment type="caution">
    <text evidence="3">The sequence shown here is derived from an EMBL/GenBank/DDBJ whole genome shotgun (WGS) entry which is preliminary data.</text>
</comment>
<feature type="domain" description="Transposable element P transposase-like RNase H C-terminal" evidence="2">
    <location>
        <begin position="250"/>
        <end position="274"/>
    </location>
</feature>
<feature type="domain" description="Transposable element P transposase-like GTP-binding insertion" evidence="1">
    <location>
        <begin position="76"/>
        <end position="175"/>
    </location>
</feature>
<reference evidence="3 4" key="1">
    <citation type="journal article" date="2023" name="Nucleic Acids Res.">
        <title>The hologenome of Daphnia magna reveals possible DNA methylation and microbiome-mediated evolution of the host genome.</title>
        <authorList>
            <person name="Chaturvedi A."/>
            <person name="Li X."/>
            <person name="Dhandapani V."/>
            <person name="Marshall H."/>
            <person name="Kissane S."/>
            <person name="Cuenca-Cambronero M."/>
            <person name="Asole G."/>
            <person name="Calvet F."/>
            <person name="Ruiz-Romero M."/>
            <person name="Marangio P."/>
            <person name="Guigo R."/>
            <person name="Rago D."/>
            <person name="Mirbahai L."/>
            <person name="Eastwood N."/>
            <person name="Colbourne J.K."/>
            <person name="Zhou J."/>
            <person name="Mallon E."/>
            <person name="Orsini L."/>
        </authorList>
    </citation>
    <scope>NUCLEOTIDE SEQUENCE [LARGE SCALE GENOMIC DNA]</scope>
    <source>
        <strain evidence="3">LRV0_1</strain>
    </source>
</reference>
<gene>
    <name evidence="3" type="ORF">OUZ56_012653</name>
</gene>
<keyword evidence="4" id="KW-1185">Reference proteome</keyword>
<protein>
    <submittedName>
        <fullName evidence="3">Uncharacterized protein</fullName>
    </submittedName>
</protein>
<dbReference type="InterPro" id="IPR048366">
    <property type="entry name" value="TNP-like_GBD"/>
</dbReference>
<evidence type="ECO:0000259" key="2">
    <source>
        <dbReference type="Pfam" id="PF21789"/>
    </source>
</evidence>
<dbReference type="InterPro" id="IPR048367">
    <property type="entry name" value="TNP-like_RNaseH_C"/>
</dbReference>
<dbReference type="Proteomes" id="UP001234178">
    <property type="component" value="Unassembled WGS sequence"/>
</dbReference>
<sequence length="292" mass="34155">MNHATVAEPKERNCFFQDVRINLNVWNHIFNRRKLIEPSQKMPKKGKLILAPLVRYRAKERKWKSQNYATWMKPFNGEIVRHSHFLTLFEWDNRKDAGMGVAFRLRHEHVFPISFSKMNVRLMAQITYFNVAKAFPFYRLKNLTTMEVFKHTKATEEMCLILNNAFDVLDGRHYKERIHTGNWKQQQKCLVDLLEAINEAEAYSKASNKNARPFLSETSLNSVRLTLTSAMELIDFLKKKCNFQIFHRGKFNQDCLDHFFVILRSCGGGHDAPTNGNHVPANLPPAFHLRSS</sequence>